<organism evidence="2 3">
    <name type="scientific">Volvox reticuliferus</name>
    <dbReference type="NCBI Taxonomy" id="1737510"/>
    <lineage>
        <taxon>Eukaryota</taxon>
        <taxon>Viridiplantae</taxon>
        <taxon>Chlorophyta</taxon>
        <taxon>core chlorophytes</taxon>
        <taxon>Chlorophyceae</taxon>
        <taxon>CS clade</taxon>
        <taxon>Chlamydomonadales</taxon>
        <taxon>Volvocaceae</taxon>
        <taxon>Volvox</taxon>
    </lineage>
</organism>
<gene>
    <name evidence="2" type="ORF">Vretifemale_3221</name>
</gene>
<proteinExistence type="predicted"/>
<feature type="region of interest" description="Disordered" evidence="1">
    <location>
        <begin position="138"/>
        <end position="161"/>
    </location>
</feature>
<protein>
    <submittedName>
        <fullName evidence="2">Uncharacterized protein</fullName>
    </submittedName>
</protein>
<name>A0A8J4C0F8_9CHLO</name>
<accession>A0A8J4C0F8</accession>
<comment type="caution">
    <text evidence="2">The sequence shown here is derived from an EMBL/GenBank/DDBJ whole genome shotgun (WGS) entry which is preliminary data.</text>
</comment>
<evidence type="ECO:0000256" key="1">
    <source>
        <dbReference type="SAM" id="MobiDB-lite"/>
    </source>
</evidence>
<keyword evidence="3" id="KW-1185">Reference proteome</keyword>
<evidence type="ECO:0000313" key="3">
    <source>
        <dbReference type="Proteomes" id="UP000747110"/>
    </source>
</evidence>
<sequence length="173" mass="18184">MESNGTAEVSGTESERNLGLAAVATNASLVVQPRARADAPSISAPDSCVFGATSLDSAALYMSNAVPKPACALASDETHMCGEIPRPSASVEKLPVSEKASWRLHSDLLPPARLIEVAHAALQSSGFRRKLIAVTHQPLQQDAQHHLDSEPSPSPAEVERVCSVKRDLSGRAA</sequence>
<dbReference type="OrthoDB" id="6270329at2759"/>
<dbReference type="EMBL" id="BNCP01000004">
    <property type="protein sequence ID" value="GIL72984.1"/>
    <property type="molecule type" value="Genomic_DNA"/>
</dbReference>
<reference evidence="2" key="1">
    <citation type="journal article" date="2021" name="Proc. Natl. Acad. Sci. U.S.A.">
        <title>Three genomes in the algal genus Volvox reveal the fate of a haploid sex-determining region after a transition to homothallism.</title>
        <authorList>
            <person name="Yamamoto K."/>
            <person name="Hamaji T."/>
            <person name="Kawai-Toyooka H."/>
            <person name="Matsuzaki R."/>
            <person name="Takahashi F."/>
            <person name="Nishimura Y."/>
            <person name="Kawachi M."/>
            <person name="Noguchi H."/>
            <person name="Minakuchi Y."/>
            <person name="Umen J.G."/>
            <person name="Toyoda A."/>
            <person name="Nozaki H."/>
        </authorList>
    </citation>
    <scope>NUCLEOTIDE SEQUENCE</scope>
    <source>
        <strain evidence="2">NIES-3786</strain>
    </source>
</reference>
<dbReference type="Proteomes" id="UP000747110">
    <property type="component" value="Unassembled WGS sequence"/>
</dbReference>
<evidence type="ECO:0000313" key="2">
    <source>
        <dbReference type="EMBL" id="GIL72984.1"/>
    </source>
</evidence>
<dbReference type="AlphaFoldDB" id="A0A8J4C0F8"/>